<dbReference type="EMBL" id="CAADFW010000107">
    <property type="protein sequence ID" value="VFK63823.1"/>
    <property type="molecule type" value="Genomic_DNA"/>
</dbReference>
<reference evidence="1" key="1">
    <citation type="submission" date="2019-02" db="EMBL/GenBank/DDBJ databases">
        <authorList>
            <person name="Gruber-Vodicka R. H."/>
            <person name="Seah K. B. B."/>
        </authorList>
    </citation>
    <scope>NUCLEOTIDE SEQUENCE</scope>
    <source>
        <strain evidence="1">BECK_BZ126</strain>
    </source>
</reference>
<proteinExistence type="predicted"/>
<evidence type="ECO:0000313" key="1">
    <source>
        <dbReference type="EMBL" id="VFK63823.1"/>
    </source>
</evidence>
<sequence length="127" mass="14678">MESKNDSIVRKHLGYMHIPQRWGPFVNEFLVNHLDPYVNYHQACFFPEVGMDSKGKQKKSYPFEKMITPYEKLKSFPDAKSYLKPGVTFEELDAIAFGASDNQSAQDMNKAKRKLFQIINEQVNQAA</sequence>
<accession>A0A451ACT1</accession>
<gene>
    <name evidence="1" type="ORF">BECKTC1821F_GA0114240_11074</name>
</gene>
<dbReference type="AlphaFoldDB" id="A0A451ACT1"/>
<protein>
    <submittedName>
        <fullName evidence="1">Uncharacterized protein</fullName>
    </submittedName>
</protein>
<name>A0A451ACT1_9GAMM</name>
<organism evidence="1">
    <name type="scientific">Candidatus Kentrum sp. TC</name>
    <dbReference type="NCBI Taxonomy" id="2126339"/>
    <lineage>
        <taxon>Bacteria</taxon>
        <taxon>Pseudomonadati</taxon>
        <taxon>Pseudomonadota</taxon>
        <taxon>Gammaproteobacteria</taxon>
        <taxon>Candidatus Kentrum</taxon>
    </lineage>
</organism>